<gene>
    <name evidence="2" type="ORF">ACFQIC_13460</name>
</gene>
<evidence type="ECO:0000313" key="2">
    <source>
        <dbReference type="EMBL" id="MFC7062845.1"/>
    </source>
</evidence>
<accession>A0ABW2EKP6</accession>
<sequence length="203" mass="24245">MSERMGEMLKIFSDWLTPIGEKDRDEVHRDGDWHESFHCWFYKHKENRTAIYFQKRSGIKKDFPYLYDITAAGHIGLYESRIEGGLREIEEELGLKLREENIIYSGFHKEQLKMKTLNDKEICHIYLYPYNNELEFAINEEVTDVVEIDLEDFLSMISKNRQHLIATSVLSGDEITLLRHHFCPHDFNYYQHVVQAILNEREL</sequence>
<comment type="caution">
    <text evidence="2">The sequence shown here is derived from an EMBL/GenBank/DDBJ whole genome shotgun (WGS) entry which is preliminary data.</text>
</comment>
<dbReference type="Proteomes" id="UP001596410">
    <property type="component" value="Unassembled WGS sequence"/>
</dbReference>
<dbReference type="Pfam" id="PF00293">
    <property type="entry name" value="NUDIX"/>
    <property type="match status" value="1"/>
</dbReference>
<protein>
    <submittedName>
        <fullName evidence="2">NUDIX domain-containing protein</fullName>
    </submittedName>
</protein>
<dbReference type="RefSeq" id="WP_204709277.1">
    <property type="nucleotide sequence ID" value="NZ_JBHSZV010000034.1"/>
</dbReference>
<dbReference type="InterPro" id="IPR000086">
    <property type="entry name" value="NUDIX_hydrolase_dom"/>
</dbReference>
<dbReference type="PROSITE" id="PS51462">
    <property type="entry name" value="NUDIX"/>
    <property type="match status" value="1"/>
</dbReference>
<dbReference type="SUPFAM" id="SSF55811">
    <property type="entry name" value="Nudix"/>
    <property type="match status" value="1"/>
</dbReference>
<feature type="domain" description="Nudix hydrolase" evidence="1">
    <location>
        <begin position="32"/>
        <end position="170"/>
    </location>
</feature>
<reference evidence="3" key="1">
    <citation type="journal article" date="2019" name="Int. J. Syst. Evol. Microbiol.">
        <title>The Global Catalogue of Microorganisms (GCM) 10K type strain sequencing project: providing services to taxonomists for standard genome sequencing and annotation.</title>
        <authorList>
            <consortium name="The Broad Institute Genomics Platform"/>
            <consortium name="The Broad Institute Genome Sequencing Center for Infectious Disease"/>
            <person name="Wu L."/>
            <person name="Ma J."/>
        </authorList>
    </citation>
    <scope>NUCLEOTIDE SEQUENCE [LARGE SCALE GENOMIC DNA]</scope>
    <source>
        <strain evidence="3">CGMCC 4.1621</strain>
    </source>
</reference>
<dbReference type="PANTHER" id="PTHR10885:SF0">
    <property type="entry name" value="ISOPENTENYL-DIPHOSPHATE DELTA-ISOMERASE"/>
    <property type="match status" value="1"/>
</dbReference>
<dbReference type="EMBL" id="JBHSZV010000034">
    <property type="protein sequence ID" value="MFC7062845.1"/>
    <property type="molecule type" value="Genomic_DNA"/>
</dbReference>
<evidence type="ECO:0000259" key="1">
    <source>
        <dbReference type="PROSITE" id="PS51462"/>
    </source>
</evidence>
<dbReference type="Gene3D" id="3.90.79.10">
    <property type="entry name" value="Nucleoside Triphosphate Pyrophosphohydrolase"/>
    <property type="match status" value="1"/>
</dbReference>
<evidence type="ECO:0000313" key="3">
    <source>
        <dbReference type="Proteomes" id="UP001596410"/>
    </source>
</evidence>
<proteinExistence type="predicted"/>
<dbReference type="PANTHER" id="PTHR10885">
    <property type="entry name" value="ISOPENTENYL-DIPHOSPHATE DELTA-ISOMERASE"/>
    <property type="match status" value="1"/>
</dbReference>
<keyword evidence="3" id="KW-1185">Reference proteome</keyword>
<organism evidence="2 3">
    <name type="scientific">Halobacillus seohaensis</name>
    <dbReference type="NCBI Taxonomy" id="447421"/>
    <lineage>
        <taxon>Bacteria</taxon>
        <taxon>Bacillati</taxon>
        <taxon>Bacillota</taxon>
        <taxon>Bacilli</taxon>
        <taxon>Bacillales</taxon>
        <taxon>Bacillaceae</taxon>
        <taxon>Halobacillus</taxon>
    </lineage>
</organism>
<dbReference type="InterPro" id="IPR015797">
    <property type="entry name" value="NUDIX_hydrolase-like_dom_sf"/>
</dbReference>
<name>A0ABW2EKP6_9BACI</name>
<dbReference type="CDD" id="cd04692">
    <property type="entry name" value="NUDIX_Hydrolase"/>
    <property type="match status" value="1"/>
</dbReference>